<keyword evidence="1" id="KW-1003">Cell membrane</keyword>
<dbReference type="EC" id="7.2.4.2" evidence="5"/>
<dbReference type="STRING" id="857087.Metme_2681"/>
<comment type="catalytic activity">
    <reaction evidence="5">
        <text>oxaloacetate + 2 Na(+)(in) + H(+) = pyruvate + 2 Na(+)(out) + CO2</text>
        <dbReference type="Rhea" id="RHEA:57724"/>
        <dbReference type="ChEBI" id="CHEBI:15361"/>
        <dbReference type="ChEBI" id="CHEBI:15378"/>
        <dbReference type="ChEBI" id="CHEBI:16452"/>
        <dbReference type="ChEBI" id="CHEBI:16526"/>
        <dbReference type="ChEBI" id="CHEBI:29101"/>
        <dbReference type="EC" id="7.2.4.2"/>
    </reaction>
</comment>
<dbReference type="NCBIfam" id="TIGR01195">
    <property type="entry name" value="oadG_fam"/>
    <property type="match status" value="1"/>
</dbReference>
<protein>
    <recommendedName>
        <fullName evidence="5">Oxaloacetate decarboxylase gamma chain</fullName>
        <ecNumber evidence="5">7.2.4.2</ecNumber>
    </recommendedName>
</protein>
<accession>F9ZYG2</accession>
<comment type="subcellular location">
    <subcellularLocation>
        <location evidence="5">Cell membrane</location>
        <topology evidence="5">Single-pass membrane protein</topology>
    </subcellularLocation>
</comment>
<feature type="transmembrane region" description="Helical" evidence="5">
    <location>
        <begin position="7"/>
        <end position="25"/>
    </location>
</feature>
<comment type="function">
    <text evidence="5">Catalyzes the decarboxylation of oxaloacetate coupled to Na(+) translocation.</text>
</comment>
<gene>
    <name evidence="6" type="ordered locus">Metme_2681</name>
</gene>
<dbReference type="HOGENOM" id="CLU_168750_3_1_6"/>
<dbReference type="InterPro" id="IPR005899">
    <property type="entry name" value="Na_pump_deCOase"/>
</dbReference>
<dbReference type="EMBL" id="CP002738">
    <property type="protein sequence ID" value="AEG01067.1"/>
    <property type="molecule type" value="Genomic_DNA"/>
</dbReference>
<evidence type="ECO:0000256" key="4">
    <source>
        <dbReference type="ARBA" id="ARBA00023136"/>
    </source>
</evidence>
<dbReference type="GO" id="GO:0005886">
    <property type="term" value="C:plasma membrane"/>
    <property type="evidence" value="ECO:0007669"/>
    <property type="project" value="UniProtKB-SubCell"/>
</dbReference>
<dbReference type="GO" id="GO:0015451">
    <property type="term" value="F:decarboxylation-driven active transmembrane transporter activity"/>
    <property type="evidence" value="ECO:0007669"/>
    <property type="project" value="UniProtKB-EC"/>
</dbReference>
<dbReference type="GO" id="GO:0015081">
    <property type="term" value="F:sodium ion transmembrane transporter activity"/>
    <property type="evidence" value="ECO:0007669"/>
    <property type="project" value="InterPro"/>
</dbReference>
<keyword evidence="5" id="KW-0813">Transport</keyword>
<evidence type="ECO:0000313" key="7">
    <source>
        <dbReference type="Proteomes" id="UP000008888"/>
    </source>
</evidence>
<name>F9ZYG2_METMM</name>
<keyword evidence="2 5" id="KW-0812">Transmembrane</keyword>
<proteinExistence type="inferred from homology"/>
<evidence type="ECO:0000256" key="3">
    <source>
        <dbReference type="ARBA" id="ARBA00022989"/>
    </source>
</evidence>
<reference key="2">
    <citation type="submission" date="2011-05" db="EMBL/GenBank/DDBJ databases">
        <title>Complete genome sequence of the aerobic marine methanotroph Methylomonas methanica MC09.</title>
        <authorList>
            <person name="Boden R."/>
            <person name="Cunliffe M."/>
            <person name="Scanlan J."/>
            <person name="Moussard H."/>
            <person name="Kits K.D."/>
            <person name="Klotz M."/>
            <person name="Jetten M."/>
            <person name="Vuilleumier S."/>
            <person name="Han J."/>
            <person name="Peters L."/>
            <person name="Mikhailova N."/>
            <person name="Teshima H."/>
            <person name="Tapia R."/>
            <person name="Kyrpides N."/>
            <person name="Ivanova N."/>
            <person name="Pagani I."/>
            <person name="Cheng J.-F."/>
            <person name="Goodwin L."/>
            <person name="Han C."/>
            <person name="Hauser L."/>
            <person name="Land M."/>
            <person name="Lapidus A."/>
            <person name="Lucas S."/>
            <person name="Pitluck S."/>
            <person name="Woyke T."/>
            <person name="Stein L.Y."/>
            <person name="Murrell C."/>
        </authorList>
    </citation>
    <scope>NUCLEOTIDE SEQUENCE</scope>
    <source>
        <strain>MC09</strain>
    </source>
</reference>
<reference evidence="7" key="3">
    <citation type="submission" date="2011-05" db="EMBL/GenBank/DDBJ databases">
        <title>Complete sequence of Methylomonas methanica MC09.</title>
        <authorList>
            <consortium name="US DOE Joint Genome Institute"/>
            <person name="Lucas S."/>
            <person name="Han J."/>
            <person name="Lapidus A."/>
            <person name="Cheng J.-F."/>
            <person name="Goodwin L."/>
            <person name="Pitluck S."/>
            <person name="Peters L."/>
            <person name="Mikhailova N."/>
            <person name="Teshima H."/>
            <person name="Han C."/>
            <person name="Tapia R."/>
            <person name="Land M."/>
            <person name="Hauser L."/>
            <person name="Kyrpides N."/>
            <person name="Ivanova N."/>
            <person name="Pagani I."/>
            <person name="Stein L."/>
            <person name="Woyke T."/>
        </authorList>
    </citation>
    <scope>NUCLEOTIDE SEQUENCE [LARGE SCALE GENOMIC DNA]</scope>
    <source>
        <strain evidence="7">MC09</strain>
    </source>
</reference>
<dbReference type="Proteomes" id="UP000008888">
    <property type="component" value="Chromosome"/>
</dbReference>
<organism evidence="6 7">
    <name type="scientific">Methylomonas methanica (strain DSM 25384 / MC09)</name>
    <dbReference type="NCBI Taxonomy" id="857087"/>
    <lineage>
        <taxon>Bacteria</taxon>
        <taxon>Pseudomonadati</taxon>
        <taxon>Pseudomonadota</taxon>
        <taxon>Gammaproteobacteria</taxon>
        <taxon>Methylococcales</taxon>
        <taxon>Methylococcaceae</taxon>
        <taxon>Methylomonas</taxon>
    </lineage>
</organism>
<keyword evidence="5" id="KW-0739">Sodium transport</keyword>
<keyword evidence="4 5" id="KW-0472">Membrane</keyword>
<dbReference type="eggNOG" id="COG3630">
    <property type="taxonomic scope" value="Bacteria"/>
</dbReference>
<dbReference type="GO" id="GO:0036376">
    <property type="term" value="P:sodium ion export across plasma membrane"/>
    <property type="evidence" value="ECO:0007669"/>
    <property type="project" value="InterPro"/>
</dbReference>
<keyword evidence="3 5" id="KW-1133">Transmembrane helix</keyword>
<dbReference type="KEGG" id="mmt:Metme_2681"/>
<evidence type="ECO:0000256" key="2">
    <source>
        <dbReference type="ARBA" id="ARBA00022692"/>
    </source>
</evidence>
<keyword evidence="5" id="KW-0406">Ion transport</keyword>
<comment type="similarity">
    <text evidence="5">Belongs to the OadG family.</text>
</comment>
<sequence>MRLARLFNEGLLGIMALKLIIYGWIRMNELISSGIELMLIGMGMVFGFLAMLIVAIKTMSSLVLRFFPELPAGQHPGMHHGDDLGTIAAITAAVHQYRKKYQKKD</sequence>
<comment type="cofactor">
    <cofactor evidence="5">
        <name>Na(+)</name>
        <dbReference type="ChEBI" id="CHEBI:29101"/>
    </cofactor>
</comment>
<evidence type="ECO:0000256" key="5">
    <source>
        <dbReference type="RuleBase" id="RU004278"/>
    </source>
</evidence>
<evidence type="ECO:0000256" key="1">
    <source>
        <dbReference type="ARBA" id="ARBA00022475"/>
    </source>
</evidence>
<reference evidence="6 7" key="1">
    <citation type="journal article" date="2011" name="J. Bacteriol.">
        <title>Complete Genome Sequence of the Aerobic Marine Methanotroph Methylomonas methanica MC09.</title>
        <authorList>
            <person name="Boden R."/>
            <person name="Cunliffe M."/>
            <person name="Scanlan J."/>
            <person name="Moussard H."/>
            <person name="Kits K.D."/>
            <person name="Klotz M.G."/>
            <person name="Jetten M.S."/>
            <person name="Vuilleumier S."/>
            <person name="Han J."/>
            <person name="Peters L."/>
            <person name="Mikhailova N."/>
            <person name="Teshima H."/>
            <person name="Tapia R."/>
            <person name="Kyrpides N."/>
            <person name="Ivanova N."/>
            <person name="Pagani I."/>
            <person name="Cheng J.F."/>
            <person name="Goodwin L."/>
            <person name="Han C."/>
            <person name="Hauser L."/>
            <person name="Land M.L."/>
            <person name="Lapidus A."/>
            <person name="Lucas S."/>
            <person name="Pitluck S."/>
            <person name="Woyke T."/>
            <person name="Stein L."/>
            <person name="Murrell J.C."/>
        </authorList>
    </citation>
    <scope>NUCLEOTIDE SEQUENCE [LARGE SCALE GENOMIC DNA]</scope>
    <source>
        <strain evidence="6 7">MC09</strain>
    </source>
</reference>
<evidence type="ECO:0000313" key="6">
    <source>
        <dbReference type="EMBL" id="AEG01067.1"/>
    </source>
</evidence>
<keyword evidence="7" id="KW-1185">Reference proteome</keyword>
<dbReference type="Pfam" id="PF04277">
    <property type="entry name" value="OAD_gamma"/>
    <property type="match status" value="1"/>
</dbReference>
<dbReference type="AlphaFoldDB" id="F9ZYG2"/>
<feature type="transmembrane region" description="Helical" evidence="5">
    <location>
        <begin position="37"/>
        <end position="56"/>
    </location>
</feature>
<keyword evidence="5" id="KW-0915">Sodium</keyword>